<dbReference type="InterPro" id="IPR036542">
    <property type="entry name" value="PTS_IIA_lac/cel_sf"/>
</dbReference>
<dbReference type="InterPro" id="IPR003188">
    <property type="entry name" value="PTS_IIA_lac/cel"/>
</dbReference>
<sequence>MEENDELEIQVFQIISAVGTARSCYIEAIHAARERDYEQAEELLAKGDKNFAEGHDVHLELLGREAEGAAVACLLVMHAEDQLMSAEAFKLVAQELIDVYHEMDKL</sequence>
<dbReference type="Pfam" id="PF02255">
    <property type="entry name" value="PTS_IIA"/>
    <property type="match status" value="1"/>
</dbReference>
<evidence type="ECO:0000313" key="9">
    <source>
        <dbReference type="Proteomes" id="UP000433181"/>
    </source>
</evidence>
<dbReference type="RefSeq" id="WP_154408228.1">
    <property type="nucleotide sequence ID" value="NZ_JBGUTX010000353.1"/>
</dbReference>
<dbReference type="GO" id="GO:0046872">
    <property type="term" value="F:metal ion binding"/>
    <property type="evidence" value="ECO:0007669"/>
    <property type="project" value="UniProtKB-KW"/>
</dbReference>
<dbReference type="PIRSF" id="PIRSF000699">
    <property type="entry name" value="PTS_IILac_III"/>
    <property type="match status" value="1"/>
</dbReference>
<dbReference type="AlphaFoldDB" id="A0A6I2UKH4"/>
<dbReference type="GeneID" id="96780032"/>
<dbReference type="GO" id="GO:0009401">
    <property type="term" value="P:phosphoenolpyruvate-dependent sugar phosphotransferase system"/>
    <property type="evidence" value="ECO:0007669"/>
    <property type="project" value="UniProtKB-KW"/>
</dbReference>
<evidence type="ECO:0000256" key="3">
    <source>
        <dbReference type="ARBA" id="ARBA00022679"/>
    </source>
</evidence>
<evidence type="ECO:0000256" key="6">
    <source>
        <dbReference type="PIRSR" id="PIRSR000699-2"/>
    </source>
</evidence>
<keyword evidence="6" id="KW-0460">Magnesium</keyword>
<dbReference type="SUPFAM" id="SSF46973">
    <property type="entry name" value="Enzyme IIa from lactose specific PTS, IIa-lac"/>
    <property type="match status" value="1"/>
</dbReference>
<evidence type="ECO:0000256" key="7">
    <source>
        <dbReference type="PROSITE-ProRule" id="PRU00418"/>
    </source>
</evidence>
<name>A0A6I2UKH4_9FIRM</name>
<reference evidence="8 9" key="1">
    <citation type="submission" date="2019-08" db="EMBL/GenBank/DDBJ databases">
        <title>In-depth cultivation of the pig gut microbiome towards novel bacterial diversity and tailored functional studies.</title>
        <authorList>
            <person name="Wylensek D."/>
            <person name="Hitch T.C.A."/>
            <person name="Clavel T."/>
        </authorList>
    </citation>
    <scope>NUCLEOTIDE SEQUENCE [LARGE SCALE GENOMIC DNA]</scope>
    <source>
        <strain evidence="8 9">WCA-693-APC-5D-A</strain>
    </source>
</reference>
<dbReference type="EMBL" id="VUNR01000051">
    <property type="protein sequence ID" value="MSU10064.1"/>
    <property type="molecule type" value="Genomic_DNA"/>
</dbReference>
<proteinExistence type="predicted"/>
<keyword evidence="4" id="KW-0598">Phosphotransferase system</keyword>
<dbReference type="PROSITE" id="PS51095">
    <property type="entry name" value="PTS_EIIA_TYPE_3"/>
    <property type="match status" value="1"/>
</dbReference>
<keyword evidence="9" id="KW-1185">Reference proteome</keyword>
<evidence type="ECO:0000256" key="2">
    <source>
        <dbReference type="ARBA" id="ARBA00022597"/>
    </source>
</evidence>
<organism evidence="8 9">
    <name type="scientific">Anaerovibrio slackiae</name>
    <dbReference type="NCBI Taxonomy" id="2652309"/>
    <lineage>
        <taxon>Bacteria</taxon>
        <taxon>Bacillati</taxon>
        <taxon>Bacillota</taxon>
        <taxon>Negativicutes</taxon>
        <taxon>Selenomonadales</taxon>
        <taxon>Selenomonadaceae</taxon>
        <taxon>Anaerovibrio</taxon>
    </lineage>
</organism>
<feature type="active site" description="Tele-phosphohistidine intermediate" evidence="5">
    <location>
        <position position="78"/>
    </location>
</feature>
<dbReference type="Gene3D" id="1.20.58.80">
    <property type="entry name" value="Phosphotransferase system, lactose/cellobiose-type IIA subunit"/>
    <property type="match status" value="1"/>
</dbReference>
<evidence type="ECO:0000313" key="8">
    <source>
        <dbReference type="EMBL" id="MSU10064.1"/>
    </source>
</evidence>
<dbReference type="PANTHER" id="PTHR34382:SF7">
    <property type="entry name" value="PTS SYSTEM N,N'-DIACETYLCHITOBIOSE-SPECIFIC EIIA COMPONENT"/>
    <property type="match status" value="1"/>
</dbReference>
<protein>
    <submittedName>
        <fullName evidence="8">PTS lactose/cellobiose transporter subunit IIA</fullName>
    </submittedName>
</protein>
<evidence type="ECO:0000256" key="5">
    <source>
        <dbReference type="PIRSR" id="PIRSR000699-1"/>
    </source>
</evidence>
<evidence type="ECO:0000256" key="1">
    <source>
        <dbReference type="ARBA" id="ARBA00022448"/>
    </source>
</evidence>
<keyword evidence="2" id="KW-0762">Sugar transport</keyword>
<dbReference type="PANTHER" id="PTHR34382">
    <property type="entry name" value="PTS SYSTEM N,N'-DIACETYLCHITOBIOSE-SPECIFIC EIIA COMPONENT"/>
    <property type="match status" value="1"/>
</dbReference>
<comment type="cofactor">
    <cofactor evidence="6">
        <name>Mg(2+)</name>
        <dbReference type="ChEBI" id="CHEBI:18420"/>
    </cofactor>
    <text evidence="6">Binds 1 Mg(2+) ion per trimer.</text>
</comment>
<evidence type="ECO:0000256" key="4">
    <source>
        <dbReference type="ARBA" id="ARBA00022683"/>
    </source>
</evidence>
<dbReference type="GO" id="GO:0016740">
    <property type="term" value="F:transferase activity"/>
    <property type="evidence" value="ECO:0007669"/>
    <property type="project" value="UniProtKB-KW"/>
</dbReference>
<feature type="binding site" evidence="6">
    <location>
        <position position="81"/>
    </location>
    <ligand>
        <name>Mg(2+)</name>
        <dbReference type="ChEBI" id="CHEBI:18420"/>
        <note>ligand shared between all trimeric partners</note>
    </ligand>
</feature>
<comment type="caution">
    <text evidence="8">The sequence shown here is derived from an EMBL/GenBank/DDBJ whole genome shotgun (WGS) entry which is preliminary data.</text>
</comment>
<accession>A0A6I2UKH4</accession>
<keyword evidence="3" id="KW-0808">Transferase</keyword>
<keyword evidence="6" id="KW-0479">Metal-binding</keyword>
<dbReference type="Proteomes" id="UP000433181">
    <property type="component" value="Unassembled WGS sequence"/>
</dbReference>
<gene>
    <name evidence="8" type="ORF">FYJ84_13950</name>
</gene>
<keyword evidence="1" id="KW-0813">Transport</keyword>
<feature type="modified residue" description="Phosphohistidine; by HPr" evidence="7">
    <location>
        <position position="78"/>
    </location>
</feature>